<dbReference type="EMBL" id="CAMXCT010000969">
    <property type="protein sequence ID" value="CAI3985222.1"/>
    <property type="molecule type" value="Genomic_DNA"/>
</dbReference>
<reference evidence="1" key="1">
    <citation type="submission" date="2022-10" db="EMBL/GenBank/DDBJ databases">
        <authorList>
            <person name="Chen Y."/>
            <person name="Dougan E. K."/>
            <person name="Chan C."/>
            <person name="Rhodes N."/>
            <person name="Thang M."/>
        </authorList>
    </citation>
    <scope>NUCLEOTIDE SEQUENCE</scope>
</reference>
<dbReference type="EMBL" id="CAMXCT020000969">
    <property type="protein sequence ID" value="CAL1138597.1"/>
    <property type="molecule type" value="Genomic_DNA"/>
</dbReference>
<sequence>MQHHLDALSSMAQQVIVSYGLSKHLGHHVVPQTTLLLGVLDRWKFHGCSRVVQWVWICYLHWCTLERVAQWRDAEDLWPLKVQPAADVAIIGIHLDFQC</sequence>
<dbReference type="AlphaFoldDB" id="A0A9P1FSX3"/>
<name>A0A9P1FSX3_9DINO</name>
<comment type="caution">
    <text evidence="1">The sequence shown here is derived from an EMBL/GenBank/DDBJ whole genome shotgun (WGS) entry which is preliminary data.</text>
</comment>
<accession>A0A9P1FSX3</accession>
<organism evidence="1">
    <name type="scientific">Cladocopium goreaui</name>
    <dbReference type="NCBI Taxonomy" id="2562237"/>
    <lineage>
        <taxon>Eukaryota</taxon>
        <taxon>Sar</taxon>
        <taxon>Alveolata</taxon>
        <taxon>Dinophyceae</taxon>
        <taxon>Suessiales</taxon>
        <taxon>Symbiodiniaceae</taxon>
        <taxon>Cladocopium</taxon>
    </lineage>
</organism>
<dbReference type="Proteomes" id="UP001152797">
    <property type="component" value="Unassembled WGS sequence"/>
</dbReference>
<evidence type="ECO:0000313" key="3">
    <source>
        <dbReference type="Proteomes" id="UP001152797"/>
    </source>
</evidence>
<gene>
    <name evidence="1" type="ORF">C1SCF055_LOCUS12695</name>
</gene>
<reference evidence="2 3" key="2">
    <citation type="submission" date="2024-05" db="EMBL/GenBank/DDBJ databases">
        <authorList>
            <person name="Chen Y."/>
            <person name="Shah S."/>
            <person name="Dougan E. K."/>
            <person name="Thang M."/>
            <person name="Chan C."/>
        </authorList>
    </citation>
    <scope>NUCLEOTIDE SEQUENCE [LARGE SCALE GENOMIC DNA]</scope>
</reference>
<evidence type="ECO:0000313" key="2">
    <source>
        <dbReference type="EMBL" id="CAL4772534.1"/>
    </source>
</evidence>
<evidence type="ECO:0000313" key="1">
    <source>
        <dbReference type="EMBL" id="CAI3985222.1"/>
    </source>
</evidence>
<proteinExistence type="predicted"/>
<dbReference type="EMBL" id="CAMXCT030000969">
    <property type="protein sequence ID" value="CAL4772534.1"/>
    <property type="molecule type" value="Genomic_DNA"/>
</dbReference>
<keyword evidence="3" id="KW-1185">Reference proteome</keyword>
<protein>
    <submittedName>
        <fullName evidence="1">Uncharacterized protein</fullName>
    </submittedName>
</protein>